<dbReference type="Proteomes" id="UP001056120">
    <property type="component" value="Linkage Group LG21"/>
</dbReference>
<gene>
    <name evidence="1" type="ORF">L1987_62843</name>
</gene>
<reference evidence="2" key="1">
    <citation type="journal article" date="2022" name="Mol. Ecol. Resour.">
        <title>The genomes of chicory, endive, great burdock and yacon provide insights into Asteraceae palaeo-polyploidization history and plant inulin production.</title>
        <authorList>
            <person name="Fan W."/>
            <person name="Wang S."/>
            <person name="Wang H."/>
            <person name="Wang A."/>
            <person name="Jiang F."/>
            <person name="Liu H."/>
            <person name="Zhao H."/>
            <person name="Xu D."/>
            <person name="Zhang Y."/>
        </authorList>
    </citation>
    <scope>NUCLEOTIDE SEQUENCE [LARGE SCALE GENOMIC DNA]</scope>
    <source>
        <strain evidence="2">cv. Yunnan</strain>
    </source>
</reference>
<name>A0ACB9CBL2_9ASTR</name>
<evidence type="ECO:0000313" key="2">
    <source>
        <dbReference type="Proteomes" id="UP001056120"/>
    </source>
</evidence>
<dbReference type="EMBL" id="CM042038">
    <property type="protein sequence ID" value="KAI3731654.1"/>
    <property type="molecule type" value="Genomic_DNA"/>
</dbReference>
<comment type="caution">
    <text evidence="1">The sequence shown here is derived from an EMBL/GenBank/DDBJ whole genome shotgun (WGS) entry which is preliminary data.</text>
</comment>
<evidence type="ECO:0000313" key="1">
    <source>
        <dbReference type="EMBL" id="KAI3731654.1"/>
    </source>
</evidence>
<protein>
    <submittedName>
        <fullName evidence="1">Uncharacterized protein</fullName>
    </submittedName>
</protein>
<organism evidence="1 2">
    <name type="scientific">Smallanthus sonchifolius</name>
    <dbReference type="NCBI Taxonomy" id="185202"/>
    <lineage>
        <taxon>Eukaryota</taxon>
        <taxon>Viridiplantae</taxon>
        <taxon>Streptophyta</taxon>
        <taxon>Embryophyta</taxon>
        <taxon>Tracheophyta</taxon>
        <taxon>Spermatophyta</taxon>
        <taxon>Magnoliopsida</taxon>
        <taxon>eudicotyledons</taxon>
        <taxon>Gunneridae</taxon>
        <taxon>Pentapetalae</taxon>
        <taxon>asterids</taxon>
        <taxon>campanulids</taxon>
        <taxon>Asterales</taxon>
        <taxon>Asteraceae</taxon>
        <taxon>Asteroideae</taxon>
        <taxon>Heliantheae alliance</taxon>
        <taxon>Millerieae</taxon>
        <taxon>Smallanthus</taxon>
    </lineage>
</organism>
<keyword evidence="2" id="KW-1185">Reference proteome</keyword>
<sequence>MFYLLSAYNPCNKYVTRIHILTKVENIYVLNNPPAAFEYLFLHIFILLSLHHSRTTGVGGGFEKLSMFYMCESSHVPHQLWISHRGVIGYKVRVSDWGGKHDLYMRVHMTVDPTDR</sequence>
<accession>A0ACB9CBL2</accession>
<proteinExistence type="predicted"/>
<reference evidence="1 2" key="2">
    <citation type="journal article" date="2022" name="Mol. Ecol. Resour.">
        <title>The genomes of chicory, endive, great burdock and yacon provide insights into Asteraceae paleo-polyploidization history and plant inulin production.</title>
        <authorList>
            <person name="Fan W."/>
            <person name="Wang S."/>
            <person name="Wang H."/>
            <person name="Wang A."/>
            <person name="Jiang F."/>
            <person name="Liu H."/>
            <person name="Zhao H."/>
            <person name="Xu D."/>
            <person name="Zhang Y."/>
        </authorList>
    </citation>
    <scope>NUCLEOTIDE SEQUENCE [LARGE SCALE GENOMIC DNA]</scope>
    <source>
        <strain evidence="2">cv. Yunnan</strain>
        <tissue evidence="1">Leaves</tissue>
    </source>
</reference>